<name>A0AAV3XK96_9CYAN</name>
<dbReference type="EMBL" id="BLAY01000123">
    <property type="protein sequence ID" value="GET41460.1"/>
    <property type="molecule type" value="Genomic_DNA"/>
</dbReference>
<organism evidence="1 2">
    <name type="scientific">Microseira wollei NIES-4236</name>
    <dbReference type="NCBI Taxonomy" id="2530354"/>
    <lineage>
        <taxon>Bacteria</taxon>
        <taxon>Bacillati</taxon>
        <taxon>Cyanobacteriota</taxon>
        <taxon>Cyanophyceae</taxon>
        <taxon>Oscillatoriophycideae</taxon>
        <taxon>Aerosakkonematales</taxon>
        <taxon>Aerosakkonemataceae</taxon>
        <taxon>Microseira</taxon>
    </lineage>
</organism>
<gene>
    <name evidence="1" type="ORF">MiSe_62720</name>
</gene>
<evidence type="ECO:0000313" key="2">
    <source>
        <dbReference type="Proteomes" id="UP001050975"/>
    </source>
</evidence>
<evidence type="ECO:0000313" key="1">
    <source>
        <dbReference type="EMBL" id="GET41460.1"/>
    </source>
</evidence>
<accession>A0AAV3XK96</accession>
<sequence>MKCLSGKALIASKTEKPSAFTETGLTQITEEGNRQQATGNSFLFPFLGVRGPDFYNWYVLGGV</sequence>
<dbReference type="RefSeq" id="WP_226587788.1">
    <property type="nucleotide sequence ID" value="NZ_BLAY01000123.1"/>
</dbReference>
<proteinExistence type="predicted"/>
<keyword evidence="2" id="KW-1185">Reference proteome</keyword>
<dbReference type="Proteomes" id="UP001050975">
    <property type="component" value="Unassembled WGS sequence"/>
</dbReference>
<protein>
    <submittedName>
        <fullName evidence="1">Uncharacterized protein</fullName>
    </submittedName>
</protein>
<dbReference type="AlphaFoldDB" id="A0AAV3XK96"/>
<comment type="caution">
    <text evidence="1">The sequence shown here is derived from an EMBL/GenBank/DDBJ whole genome shotgun (WGS) entry which is preliminary data.</text>
</comment>
<reference evidence="1" key="1">
    <citation type="submission" date="2019-10" db="EMBL/GenBank/DDBJ databases">
        <title>Draft genome sequece of Microseira wollei NIES-4236.</title>
        <authorList>
            <person name="Yamaguchi H."/>
            <person name="Suzuki S."/>
            <person name="Kawachi M."/>
        </authorList>
    </citation>
    <scope>NUCLEOTIDE SEQUENCE</scope>
    <source>
        <strain evidence="1">NIES-4236</strain>
    </source>
</reference>